<dbReference type="SUPFAM" id="SSF53613">
    <property type="entry name" value="Ribokinase-like"/>
    <property type="match status" value="1"/>
</dbReference>
<dbReference type="GO" id="GO:0008972">
    <property type="term" value="F:phosphomethylpyrimidine kinase activity"/>
    <property type="evidence" value="ECO:0007669"/>
    <property type="project" value="InterPro"/>
</dbReference>
<dbReference type="PANTHER" id="PTHR20858:SF17">
    <property type="entry name" value="HYDROXYMETHYLPYRIMIDINE_PHOSPHOMETHYLPYRIMIDINE KINASE THI20-RELATED"/>
    <property type="match status" value="1"/>
</dbReference>
<keyword evidence="4" id="KW-0808">Transferase</keyword>
<evidence type="ECO:0000256" key="1">
    <source>
        <dbReference type="ARBA" id="ARBA00004948"/>
    </source>
</evidence>
<name>A0YAR0_9GAMM</name>
<dbReference type="UniPathway" id="UPA00060">
    <property type="reaction ID" value="UER00138"/>
</dbReference>
<dbReference type="CDD" id="cd01169">
    <property type="entry name" value="HMPP_kinase"/>
    <property type="match status" value="1"/>
</dbReference>
<organism evidence="4 5">
    <name type="scientific">marine gamma proteobacterium HTCC2143</name>
    <dbReference type="NCBI Taxonomy" id="247633"/>
    <lineage>
        <taxon>Bacteria</taxon>
        <taxon>Pseudomonadati</taxon>
        <taxon>Pseudomonadota</taxon>
        <taxon>Gammaproteobacteria</taxon>
        <taxon>Cellvibrionales</taxon>
        <taxon>Spongiibacteraceae</taxon>
        <taxon>BD1-7 clade</taxon>
    </lineage>
</organism>
<accession>A0YAR0</accession>
<sequence>MPSLMTDTPVVMSITSNDATGGGGMSADIETLCSLGCHCTPIITSLSPPGIFTSKYSQVANTGLLIEQIRAVLEDIKVDLINIGYTASITNIEAIHTILNDYPTIPVVFHPNLTDQPEFQDMVEAAAALLLPRTDMLILTKNEAEALSPAADTLSACAWGIMEFGCNNILITDSTEKGKYYTNHWYSHRSISRQYQWQRLPYNYHGAMGTLSGAVSAYLAHGLSLAEALQQAQKFCWQALQNGRRIGMGDLVPNRIHWCQR</sequence>
<evidence type="ECO:0000259" key="3">
    <source>
        <dbReference type="Pfam" id="PF08543"/>
    </source>
</evidence>
<keyword evidence="5" id="KW-1185">Reference proteome</keyword>
<dbReference type="Gene3D" id="3.40.1190.20">
    <property type="match status" value="1"/>
</dbReference>
<dbReference type="InterPro" id="IPR013749">
    <property type="entry name" value="PM/HMP-P_kinase-1"/>
</dbReference>
<evidence type="ECO:0000313" key="4">
    <source>
        <dbReference type="EMBL" id="EAW33214.1"/>
    </source>
</evidence>
<dbReference type="GO" id="GO:0009229">
    <property type="term" value="P:thiamine diphosphate biosynthetic process"/>
    <property type="evidence" value="ECO:0007669"/>
    <property type="project" value="UniProtKB-UniPathway"/>
</dbReference>
<dbReference type="PANTHER" id="PTHR20858">
    <property type="entry name" value="PHOSPHOMETHYLPYRIMIDINE KINASE"/>
    <property type="match status" value="1"/>
</dbReference>
<comment type="pathway">
    <text evidence="1">Cofactor biosynthesis; thiamine diphosphate biosynthesis.</text>
</comment>
<dbReference type="Proteomes" id="UP000004931">
    <property type="component" value="Unassembled WGS sequence"/>
</dbReference>
<dbReference type="Pfam" id="PF08543">
    <property type="entry name" value="Phos_pyr_kin"/>
    <property type="match status" value="1"/>
</dbReference>
<dbReference type="AlphaFoldDB" id="A0YAR0"/>
<dbReference type="GO" id="GO:0005829">
    <property type="term" value="C:cytosol"/>
    <property type="evidence" value="ECO:0007669"/>
    <property type="project" value="TreeGrafter"/>
</dbReference>
<evidence type="ECO:0000313" key="5">
    <source>
        <dbReference type="Proteomes" id="UP000004931"/>
    </source>
</evidence>
<dbReference type="GO" id="GO:0009228">
    <property type="term" value="P:thiamine biosynthetic process"/>
    <property type="evidence" value="ECO:0007669"/>
    <property type="project" value="InterPro"/>
</dbReference>
<dbReference type="InterPro" id="IPR004399">
    <property type="entry name" value="HMP/HMP-P_kinase_dom"/>
</dbReference>
<reference evidence="4 5" key="1">
    <citation type="journal article" date="2010" name="J. Bacteriol.">
        <title>Genome sequence of the oligotrophic marine Gammaproteobacterium HTCC2143, isolated from the Oregon Coast.</title>
        <authorList>
            <person name="Oh H.M."/>
            <person name="Kang I."/>
            <person name="Ferriera S."/>
            <person name="Giovannoni S.J."/>
            <person name="Cho J.C."/>
        </authorList>
    </citation>
    <scope>NUCLEOTIDE SEQUENCE [LARGE SCALE GENOMIC DNA]</scope>
    <source>
        <strain evidence="4 5">HTCC2143</strain>
    </source>
</reference>
<keyword evidence="4" id="KW-0418">Kinase</keyword>
<comment type="caution">
    <text evidence="4">The sequence shown here is derived from an EMBL/GenBank/DDBJ whole genome shotgun (WGS) entry which is preliminary data.</text>
</comment>
<gene>
    <name evidence="4" type="ORF">GP2143_18201</name>
</gene>
<dbReference type="EMBL" id="AAVT01000001">
    <property type="protein sequence ID" value="EAW33214.1"/>
    <property type="molecule type" value="Genomic_DNA"/>
</dbReference>
<dbReference type="InterPro" id="IPR029056">
    <property type="entry name" value="Ribokinase-like"/>
</dbReference>
<dbReference type="OrthoDB" id="9810880at2"/>
<dbReference type="EC" id="2.7.1.49" evidence="2"/>
<protein>
    <recommendedName>
        <fullName evidence="2">hydroxymethylpyrimidine kinase</fullName>
        <ecNumber evidence="2">2.7.1.49</ecNumber>
    </recommendedName>
</protein>
<dbReference type="eggNOG" id="COG0351">
    <property type="taxonomic scope" value="Bacteria"/>
</dbReference>
<dbReference type="GO" id="GO:0008902">
    <property type="term" value="F:hydroxymethylpyrimidine kinase activity"/>
    <property type="evidence" value="ECO:0007669"/>
    <property type="project" value="UniProtKB-EC"/>
</dbReference>
<dbReference type="STRING" id="247633.GP2143_18201"/>
<proteinExistence type="predicted"/>
<feature type="domain" description="Pyridoxamine kinase/Phosphomethylpyrimidine kinase" evidence="3">
    <location>
        <begin position="18"/>
        <end position="250"/>
    </location>
</feature>
<evidence type="ECO:0000256" key="2">
    <source>
        <dbReference type="ARBA" id="ARBA00012135"/>
    </source>
</evidence>